<evidence type="ECO:0000313" key="2">
    <source>
        <dbReference type="RefSeq" id="XP_047739007.1"/>
    </source>
</evidence>
<organism evidence="1 2">
    <name type="scientific">Hyalella azteca</name>
    <name type="common">Amphipod</name>
    <dbReference type="NCBI Taxonomy" id="294128"/>
    <lineage>
        <taxon>Eukaryota</taxon>
        <taxon>Metazoa</taxon>
        <taxon>Ecdysozoa</taxon>
        <taxon>Arthropoda</taxon>
        <taxon>Crustacea</taxon>
        <taxon>Multicrustacea</taxon>
        <taxon>Malacostraca</taxon>
        <taxon>Eumalacostraca</taxon>
        <taxon>Peracarida</taxon>
        <taxon>Amphipoda</taxon>
        <taxon>Senticaudata</taxon>
        <taxon>Talitrida</taxon>
        <taxon>Talitroidea</taxon>
        <taxon>Hyalellidae</taxon>
        <taxon>Hyalella</taxon>
    </lineage>
</organism>
<dbReference type="Proteomes" id="UP000694843">
    <property type="component" value="Unplaced"/>
</dbReference>
<dbReference type="AlphaFoldDB" id="A0A979FQQ0"/>
<gene>
    <name evidence="2" type="primary">LOC108683084</name>
</gene>
<dbReference type="GO" id="GO:0005739">
    <property type="term" value="C:mitochondrion"/>
    <property type="evidence" value="ECO:0007669"/>
    <property type="project" value="InterPro"/>
</dbReference>
<dbReference type="InterPro" id="IPR032053">
    <property type="entry name" value="Ribosomal_mS34"/>
</dbReference>
<proteinExistence type="predicted"/>
<name>A0A979FQQ0_HYAAZ</name>
<reference evidence="2" key="1">
    <citation type="submission" date="2025-08" db="UniProtKB">
        <authorList>
            <consortium name="RefSeq"/>
        </authorList>
    </citation>
    <scope>IDENTIFICATION</scope>
    <source>
        <tissue evidence="2">Whole organism</tissue>
    </source>
</reference>
<dbReference type="RefSeq" id="XP_047739007.1">
    <property type="nucleotide sequence ID" value="XM_047883051.1"/>
</dbReference>
<accession>A0A979FQQ0</accession>
<dbReference type="GeneID" id="108683084"/>
<dbReference type="Pfam" id="PF16053">
    <property type="entry name" value="MRP-S34"/>
    <property type="match status" value="1"/>
</dbReference>
<sequence length="290" mass="33038">MDNQDSKCITKLLSTSLIGSWKIKCQLPVSHLITLCQQEYIIGPFGDETSEEELTQELHLAGYNDSDITMPFFRFGKKSAYTGLRLWDIILRLPRLGVGRIVQQNHLKVFSEPSLIKLMEVDANMDEYREVRGKVLGERWYRGHYCGVEDITSIANLNNYSLVMKMDEEKLMEDLKTCKKPDPILLPSTAAFPPVFKMFLKQQHDITADRYPLEVPSDLPNNFYVRVAEDGGQPTVPFAEVDGLGTTRQPHLYVDLPLDRATVPPPKDSISIPTLERPRRIERMSKLLAG</sequence>
<protein>
    <submittedName>
        <fullName evidence="2">Uncharacterized protein LOC108683084 isoform X1</fullName>
    </submittedName>
</protein>
<dbReference type="OrthoDB" id="16434at2759"/>
<keyword evidence="1" id="KW-1185">Reference proteome</keyword>
<dbReference type="GO" id="GO:0003735">
    <property type="term" value="F:structural constituent of ribosome"/>
    <property type="evidence" value="ECO:0007669"/>
    <property type="project" value="InterPro"/>
</dbReference>
<evidence type="ECO:0000313" key="1">
    <source>
        <dbReference type="Proteomes" id="UP000694843"/>
    </source>
</evidence>
<dbReference type="CTD" id="65993"/>